<evidence type="ECO:0000256" key="1">
    <source>
        <dbReference type="SAM" id="SignalP"/>
    </source>
</evidence>
<organism evidence="2">
    <name type="scientific">Rhizophora mucronata</name>
    <name type="common">Asiatic mangrove</name>
    <dbReference type="NCBI Taxonomy" id="61149"/>
    <lineage>
        <taxon>Eukaryota</taxon>
        <taxon>Viridiplantae</taxon>
        <taxon>Streptophyta</taxon>
        <taxon>Embryophyta</taxon>
        <taxon>Tracheophyta</taxon>
        <taxon>Spermatophyta</taxon>
        <taxon>Magnoliopsida</taxon>
        <taxon>eudicotyledons</taxon>
        <taxon>Gunneridae</taxon>
        <taxon>Pentapetalae</taxon>
        <taxon>rosids</taxon>
        <taxon>fabids</taxon>
        <taxon>Malpighiales</taxon>
        <taxon>Rhizophoraceae</taxon>
        <taxon>Rhizophora</taxon>
    </lineage>
</organism>
<feature type="signal peptide" evidence="1">
    <location>
        <begin position="1"/>
        <end position="26"/>
    </location>
</feature>
<name>A0A2P2QI44_RHIMU</name>
<protein>
    <recommendedName>
        <fullName evidence="3">Secreted protein</fullName>
    </recommendedName>
</protein>
<evidence type="ECO:0008006" key="3">
    <source>
        <dbReference type="Google" id="ProtNLM"/>
    </source>
</evidence>
<proteinExistence type="predicted"/>
<dbReference type="AlphaFoldDB" id="A0A2P2QI44"/>
<evidence type="ECO:0000313" key="2">
    <source>
        <dbReference type="EMBL" id="MBX66651.1"/>
    </source>
</evidence>
<reference evidence="2" key="1">
    <citation type="submission" date="2018-02" db="EMBL/GenBank/DDBJ databases">
        <title>Rhizophora mucronata_Transcriptome.</title>
        <authorList>
            <person name="Meera S.P."/>
            <person name="Sreeshan A."/>
            <person name="Augustine A."/>
        </authorList>
    </citation>
    <scope>NUCLEOTIDE SEQUENCE</scope>
    <source>
        <tissue evidence="2">Leaf</tissue>
    </source>
</reference>
<keyword evidence="1" id="KW-0732">Signal</keyword>
<feature type="chain" id="PRO_5015128592" description="Secreted protein" evidence="1">
    <location>
        <begin position="27"/>
        <end position="82"/>
    </location>
</feature>
<sequence length="82" mass="9057">MVWWDQQTQAAVLLVLLVQILRQSRSGTDLVSSSKGDLEPLKMTGGASNCPKLSQCCLNRETVYSNLTVLSPLMDRNSSNRC</sequence>
<accession>A0A2P2QI44</accession>
<dbReference type="EMBL" id="GGEC01086167">
    <property type="protein sequence ID" value="MBX66651.1"/>
    <property type="molecule type" value="Transcribed_RNA"/>
</dbReference>